<protein>
    <submittedName>
        <fullName evidence="1">Uncharacterized protein</fullName>
    </submittedName>
</protein>
<sequence length="30" mass="3452">PLRHSHREKWTPHSGECVEDSICAAKRSAY</sequence>
<name>X1I183_9ZZZZ</name>
<gene>
    <name evidence="1" type="ORF">S03H2_44422</name>
</gene>
<organism evidence="1">
    <name type="scientific">marine sediment metagenome</name>
    <dbReference type="NCBI Taxonomy" id="412755"/>
    <lineage>
        <taxon>unclassified sequences</taxon>
        <taxon>metagenomes</taxon>
        <taxon>ecological metagenomes</taxon>
    </lineage>
</organism>
<dbReference type="AlphaFoldDB" id="X1I183"/>
<feature type="non-terminal residue" evidence="1">
    <location>
        <position position="1"/>
    </location>
</feature>
<dbReference type="EMBL" id="BARU01027775">
    <property type="protein sequence ID" value="GAH76171.1"/>
    <property type="molecule type" value="Genomic_DNA"/>
</dbReference>
<comment type="caution">
    <text evidence="1">The sequence shown here is derived from an EMBL/GenBank/DDBJ whole genome shotgun (WGS) entry which is preliminary data.</text>
</comment>
<accession>X1I183</accession>
<proteinExistence type="predicted"/>
<evidence type="ECO:0000313" key="1">
    <source>
        <dbReference type="EMBL" id="GAH76171.1"/>
    </source>
</evidence>
<reference evidence="1" key="1">
    <citation type="journal article" date="2014" name="Front. Microbiol.">
        <title>High frequency of phylogenetically diverse reductive dehalogenase-homologous genes in deep subseafloor sedimentary metagenomes.</title>
        <authorList>
            <person name="Kawai M."/>
            <person name="Futagami T."/>
            <person name="Toyoda A."/>
            <person name="Takaki Y."/>
            <person name="Nishi S."/>
            <person name="Hori S."/>
            <person name="Arai W."/>
            <person name="Tsubouchi T."/>
            <person name="Morono Y."/>
            <person name="Uchiyama I."/>
            <person name="Ito T."/>
            <person name="Fujiyama A."/>
            <person name="Inagaki F."/>
            <person name="Takami H."/>
        </authorList>
    </citation>
    <scope>NUCLEOTIDE SEQUENCE</scope>
    <source>
        <strain evidence="1">Expedition CK06-06</strain>
    </source>
</reference>